<feature type="domain" description="G-protein coupled receptors family 1 profile" evidence="10">
    <location>
        <begin position="1"/>
        <end position="112"/>
    </location>
</feature>
<dbReference type="Gene3D" id="1.20.1070.10">
    <property type="entry name" value="Rhodopsin 7-helix transmembrane proteins"/>
    <property type="match status" value="1"/>
</dbReference>
<feature type="transmembrane region" description="Helical" evidence="9">
    <location>
        <begin position="49"/>
        <end position="76"/>
    </location>
</feature>
<feature type="transmembrane region" description="Helical" evidence="9">
    <location>
        <begin position="6"/>
        <end position="28"/>
    </location>
</feature>
<accession>A0AA40FCR5</accession>
<reference evidence="11" key="1">
    <citation type="submission" date="2021-10" db="EMBL/GenBank/DDBJ databases">
        <title>Melipona bicolor Genome sequencing and assembly.</title>
        <authorList>
            <person name="Araujo N.S."/>
            <person name="Arias M.C."/>
        </authorList>
    </citation>
    <scope>NUCLEOTIDE SEQUENCE</scope>
    <source>
        <strain evidence="11">USP_2M_L1-L4_2017</strain>
        <tissue evidence="11">Whole body</tissue>
    </source>
</reference>
<dbReference type="GO" id="GO:0004930">
    <property type="term" value="F:G protein-coupled receptor activity"/>
    <property type="evidence" value="ECO:0007669"/>
    <property type="project" value="UniProtKB-KW"/>
</dbReference>
<comment type="caution">
    <text evidence="11">The sequence shown here is derived from an EMBL/GenBank/DDBJ whole genome shotgun (WGS) entry which is preliminary data.</text>
</comment>
<protein>
    <recommendedName>
        <fullName evidence="10">G-protein coupled receptors family 1 profile domain-containing protein</fullName>
    </recommendedName>
</protein>
<dbReference type="PRINTS" id="PR00237">
    <property type="entry name" value="GPCRRHODOPSN"/>
</dbReference>
<evidence type="ECO:0000313" key="11">
    <source>
        <dbReference type="EMBL" id="KAK1116594.1"/>
    </source>
</evidence>
<keyword evidence="8" id="KW-0807">Transducer</keyword>
<evidence type="ECO:0000256" key="6">
    <source>
        <dbReference type="ARBA" id="ARBA00023136"/>
    </source>
</evidence>
<dbReference type="GO" id="GO:0005886">
    <property type="term" value="C:plasma membrane"/>
    <property type="evidence" value="ECO:0007669"/>
    <property type="project" value="TreeGrafter"/>
</dbReference>
<organism evidence="11 12">
    <name type="scientific">Melipona bicolor</name>
    <dbReference type="NCBI Taxonomy" id="60889"/>
    <lineage>
        <taxon>Eukaryota</taxon>
        <taxon>Metazoa</taxon>
        <taxon>Ecdysozoa</taxon>
        <taxon>Arthropoda</taxon>
        <taxon>Hexapoda</taxon>
        <taxon>Insecta</taxon>
        <taxon>Pterygota</taxon>
        <taxon>Neoptera</taxon>
        <taxon>Endopterygota</taxon>
        <taxon>Hymenoptera</taxon>
        <taxon>Apocrita</taxon>
        <taxon>Aculeata</taxon>
        <taxon>Apoidea</taxon>
        <taxon>Anthophila</taxon>
        <taxon>Apidae</taxon>
        <taxon>Melipona</taxon>
    </lineage>
</organism>
<gene>
    <name evidence="11" type="ORF">K0M31_018276</name>
</gene>
<evidence type="ECO:0000256" key="9">
    <source>
        <dbReference type="SAM" id="Phobius"/>
    </source>
</evidence>
<evidence type="ECO:0000256" key="5">
    <source>
        <dbReference type="ARBA" id="ARBA00023040"/>
    </source>
</evidence>
<dbReference type="Proteomes" id="UP001177670">
    <property type="component" value="Unassembled WGS sequence"/>
</dbReference>
<keyword evidence="12" id="KW-1185">Reference proteome</keyword>
<dbReference type="SUPFAM" id="SSF81321">
    <property type="entry name" value="Family A G protein-coupled receptor-like"/>
    <property type="match status" value="1"/>
</dbReference>
<evidence type="ECO:0000256" key="1">
    <source>
        <dbReference type="ARBA" id="ARBA00004141"/>
    </source>
</evidence>
<keyword evidence="3 9" id="KW-0812">Transmembrane</keyword>
<keyword evidence="4 9" id="KW-1133">Transmembrane helix</keyword>
<dbReference type="AlphaFoldDB" id="A0AA40FCR5"/>
<dbReference type="EMBL" id="JAHYIQ010000068">
    <property type="protein sequence ID" value="KAK1116594.1"/>
    <property type="molecule type" value="Genomic_DNA"/>
</dbReference>
<name>A0AA40FCR5_9HYME</name>
<dbReference type="InterPro" id="IPR017452">
    <property type="entry name" value="GPCR_Rhodpsn_7TM"/>
</dbReference>
<evidence type="ECO:0000256" key="3">
    <source>
        <dbReference type="ARBA" id="ARBA00022692"/>
    </source>
</evidence>
<evidence type="ECO:0000256" key="2">
    <source>
        <dbReference type="ARBA" id="ARBA00010663"/>
    </source>
</evidence>
<sequence>MVFFLLLVILFYVAPLLILLVLYTFIVGQLMPDSGNVGDSYHARAKKHAITMLLSVVVSFFVCLSPYRILIFYIVVAPAEQITAIDRDTFFAYLNFSRIMFYLHSAIDPILYNLMSSKFRKGFWDLCRMKKYADKERGRSNVTIGARKIDVSEQEENFV</sequence>
<keyword evidence="7" id="KW-0675">Receptor</keyword>
<evidence type="ECO:0000259" key="10">
    <source>
        <dbReference type="PROSITE" id="PS50262"/>
    </source>
</evidence>
<dbReference type="InterPro" id="IPR000276">
    <property type="entry name" value="GPCR_Rhodpsn"/>
</dbReference>
<proteinExistence type="inferred from homology"/>
<evidence type="ECO:0000256" key="8">
    <source>
        <dbReference type="ARBA" id="ARBA00023224"/>
    </source>
</evidence>
<comment type="similarity">
    <text evidence="2">Belongs to the G-protein coupled receptor 1 family.</text>
</comment>
<dbReference type="PROSITE" id="PS50262">
    <property type="entry name" value="G_PROTEIN_RECEP_F1_2"/>
    <property type="match status" value="1"/>
</dbReference>
<dbReference type="PANTHER" id="PTHR24243">
    <property type="entry name" value="G-PROTEIN COUPLED RECEPTOR"/>
    <property type="match status" value="1"/>
</dbReference>
<evidence type="ECO:0000256" key="7">
    <source>
        <dbReference type="ARBA" id="ARBA00023170"/>
    </source>
</evidence>
<keyword evidence="6 9" id="KW-0472">Membrane</keyword>
<evidence type="ECO:0000256" key="4">
    <source>
        <dbReference type="ARBA" id="ARBA00022989"/>
    </source>
</evidence>
<dbReference type="Pfam" id="PF00001">
    <property type="entry name" value="7tm_1"/>
    <property type="match status" value="1"/>
</dbReference>
<comment type="subcellular location">
    <subcellularLocation>
        <location evidence="1">Membrane</location>
        <topology evidence="1">Multi-pass membrane protein</topology>
    </subcellularLocation>
</comment>
<keyword evidence="5" id="KW-0297">G-protein coupled receptor</keyword>
<evidence type="ECO:0000313" key="12">
    <source>
        <dbReference type="Proteomes" id="UP001177670"/>
    </source>
</evidence>
<dbReference type="PANTHER" id="PTHR24243:SF233">
    <property type="entry name" value="THYROTROPIN-RELEASING HORMONE RECEPTOR"/>
    <property type="match status" value="1"/>
</dbReference>